<evidence type="ECO:0000256" key="8">
    <source>
        <dbReference type="ARBA" id="ARBA00023274"/>
    </source>
</evidence>
<keyword evidence="7" id="KW-0539">Nucleus</keyword>
<evidence type="ECO:0000256" key="12">
    <source>
        <dbReference type="ARBA" id="ARBA00035485"/>
    </source>
</evidence>
<evidence type="ECO:0000256" key="9">
    <source>
        <dbReference type="ARBA" id="ARBA00023306"/>
    </source>
</evidence>
<dbReference type="Pfam" id="PF10147">
    <property type="entry name" value="CR6_interact"/>
    <property type="match status" value="1"/>
</dbReference>
<evidence type="ECO:0000256" key="10">
    <source>
        <dbReference type="ARBA" id="ARBA00030700"/>
    </source>
</evidence>
<comment type="similarity">
    <text evidence="3">Belongs to the mitochondrion-specific ribosomal protein mL64 family.</text>
</comment>
<keyword evidence="6" id="KW-0496">Mitochondrion</keyword>
<evidence type="ECO:0000256" key="5">
    <source>
        <dbReference type="ARBA" id="ARBA00023054"/>
    </source>
</evidence>
<dbReference type="Proteomes" id="UP001153269">
    <property type="component" value="Unassembled WGS sequence"/>
</dbReference>
<comment type="caution">
    <text evidence="15">The sequence shown here is derived from an EMBL/GenBank/DDBJ whole genome shotgun (WGS) entry which is preliminary data.</text>
</comment>
<dbReference type="PANTHER" id="PTHR31761:SF1">
    <property type="entry name" value="LARGE RIBOSOMAL SUBUNIT PROTEIN ML64"/>
    <property type="match status" value="1"/>
</dbReference>
<feature type="region of interest" description="Disordered" evidence="14">
    <location>
        <begin position="88"/>
        <end position="111"/>
    </location>
</feature>
<evidence type="ECO:0000256" key="13">
    <source>
        <dbReference type="ARBA" id="ARBA00060144"/>
    </source>
</evidence>
<dbReference type="GO" id="GO:0005840">
    <property type="term" value="C:ribosome"/>
    <property type="evidence" value="ECO:0007669"/>
    <property type="project" value="UniProtKB-KW"/>
</dbReference>
<evidence type="ECO:0000256" key="7">
    <source>
        <dbReference type="ARBA" id="ARBA00023242"/>
    </source>
</evidence>
<name>A0A9N7YCE0_PLEPL</name>
<dbReference type="GO" id="GO:1990904">
    <property type="term" value="C:ribonucleoprotein complex"/>
    <property type="evidence" value="ECO:0007669"/>
    <property type="project" value="UniProtKB-KW"/>
</dbReference>
<keyword evidence="5" id="KW-0175">Coiled coil</keyword>
<evidence type="ECO:0000256" key="14">
    <source>
        <dbReference type="SAM" id="MobiDB-lite"/>
    </source>
</evidence>
<evidence type="ECO:0000256" key="2">
    <source>
        <dbReference type="ARBA" id="ARBA00004173"/>
    </source>
</evidence>
<evidence type="ECO:0000256" key="3">
    <source>
        <dbReference type="ARBA" id="ARBA00005421"/>
    </source>
</evidence>
<evidence type="ECO:0000256" key="6">
    <source>
        <dbReference type="ARBA" id="ARBA00023128"/>
    </source>
</evidence>
<evidence type="ECO:0000256" key="4">
    <source>
        <dbReference type="ARBA" id="ARBA00022980"/>
    </source>
</evidence>
<evidence type="ECO:0000256" key="11">
    <source>
        <dbReference type="ARBA" id="ARBA00035184"/>
    </source>
</evidence>
<comment type="subcellular location">
    <subcellularLocation>
        <location evidence="2">Mitochondrion</location>
    </subcellularLocation>
    <subcellularLocation>
        <location evidence="1">Nucleus</location>
    </subcellularLocation>
</comment>
<keyword evidence="4" id="KW-0689">Ribosomal protein</keyword>
<proteinExistence type="inferred from homology"/>
<accession>A0A9N7YCE0</accession>
<evidence type="ECO:0000313" key="16">
    <source>
        <dbReference type="Proteomes" id="UP001153269"/>
    </source>
</evidence>
<keyword evidence="16" id="KW-1185">Reference proteome</keyword>
<dbReference type="InterPro" id="IPR018472">
    <property type="entry name" value="Ribosomal_mL64"/>
</dbReference>
<sequence length="111" mass="12889">MLNSPNTTTTQTTDIERVIAANMAKMPKMITDWRREKRETKQRLKEEKDRRGKLLNQARERFGYALDPRSPKFVEMVAEIEAEEKKQRKLMKRRQKEEQAAAPVSSPAAGS</sequence>
<keyword evidence="8" id="KW-0687">Ribonucleoprotein</keyword>
<dbReference type="InterPro" id="IPR043035">
    <property type="entry name" value="Ribosomal_mL64_sf"/>
</dbReference>
<feature type="compositionally biased region" description="Low complexity" evidence="14">
    <location>
        <begin position="100"/>
        <end position="111"/>
    </location>
</feature>
<evidence type="ECO:0000313" key="15">
    <source>
        <dbReference type="EMBL" id="CAB1420571.1"/>
    </source>
</evidence>
<protein>
    <recommendedName>
        <fullName evidence="11">Large ribosomal subunit protein mL64</fullName>
    </recommendedName>
    <alternativeName>
        <fullName evidence="10">39S ribosomal protein L59, mitochondrial</fullName>
    </alternativeName>
    <alternativeName>
        <fullName evidence="12">Growth arrest and DNA damage-inducible proteins-interacting protein 1</fullName>
    </alternativeName>
</protein>
<keyword evidence="9" id="KW-0131">Cell cycle</keyword>
<reference evidence="15" key="1">
    <citation type="submission" date="2020-03" db="EMBL/GenBank/DDBJ databases">
        <authorList>
            <person name="Weist P."/>
        </authorList>
    </citation>
    <scope>NUCLEOTIDE SEQUENCE</scope>
</reference>
<dbReference type="GO" id="GO:0005634">
    <property type="term" value="C:nucleus"/>
    <property type="evidence" value="ECO:0007669"/>
    <property type="project" value="UniProtKB-SubCell"/>
</dbReference>
<organism evidence="15 16">
    <name type="scientific">Pleuronectes platessa</name>
    <name type="common">European plaice</name>
    <dbReference type="NCBI Taxonomy" id="8262"/>
    <lineage>
        <taxon>Eukaryota</taxon>
        <taxon>Metazoa</taxon>
        <taxon>Chordata</taxon>
        <taxon>Craniata</taxon>
        <taxon>Vertebrata</taxon>
        <taxon>Euteleostomi</taxon>
        <taxon>Actinopterygii</taxon>
        <taxon>Neopterygii</taxon>
        <taxon>Teleostei</taxon>
        <taxon>Neoteleostei</taxon>
        <taxon>Acanthomorphata</taxon>
        <taxon>Carangaria</taxon>
        <taxon>Pleuronectiformes</taxon>
        <taxon>Pleuronectoidei</taxon>
        <taxon>Pleuronectidae</taxon>
        <taxon>Pleuronectes</taxon>
    </lineage>
</organism>
<gene>
    <name evidence="15" type="ORF">PLEPLA_LOCUS8446</name>
</gene>
<dbReference type="Gene3D" id="6.10.280.120">
    <property type="entry name" value="Growth arrest and DNA-damage-inducible proteins-interacting protein 1"/>
    <property type="match status" value="1"/>
</dbReference>
<comment type="function">
    <text evidence="13">Acts as a negative regulator of G1 to S cell cycle phase progression by inhibiting cyclin-dependent kinases. Inhibitory effects are additive with GADD45 proteins but also occur in the absence of GADD45 proteins. Acts as a repressor of the orphan nuclear receptor NR4A1 by inhibiting AB domain-mediated transcriptional activity. May be involved in the hormone-mediated regulation of NR4A1 transcriptional activity. May play a role in mitochondrial protein synthesis.</text>
</comment>
<dbReference type="PANTHER" id="PTHR31761">
    <property type="entry name" value="GROWTH ARREST AND DNA DAMAGE-INDUCIBLE PROTEINS-INTERACTING PROTEIN 1 GADD45GIP1"/>
    <property type="match status" value="1"/>
</dbReference>
<dbReference type="AlphaFoldDB" id="A0A9N7YCE0"/>
<dbReference type="EMBL" id="CADEAL010000464">
    <property type="protein sequence ID" value="CAB1420571.1"/>
    <property type="molecule type" value="Genomic_DNA"/>
</dbReference>
<evidence type="ECO:0000256" key="1">
    <source>
        <dbReference type="ARBA" id="ARBA00004123"/>
    </source>
</evidence>
<dbReference type="GO" id="GO:0005739">
    <property type="term" value="C:mitochondrion"/>
    <property type="evidence" value="ECO:0007669"/>
    <property type="project" value="UniProtKB-SubCell"/>
</dbReference>